<dbReference type="Gene3D" id="3.30.300.20">
    <property type="match status" value="1"/>
</dbReference>
<dbReference type="Proteomes" id="UP000029640">
    <property type="component" value="Unassembled WGS sequence"/>
</dbReference>
<gene>
    <name evidence="2" type="primary">rbfA</name>
    <name evidence="4" type="ORF">HRUBRA_02675</name>
</gene>
<evidence type="ECO:0000256" key="2">
    <source>
        <dbReference type="HAMAP-Rule" id="MF_00003"/>
    </source>
</evidence>
<reference evidence="4 5" key="1">
    <citation type="journal article" date="2014" name="Genome Announc.">
        <title>Genome Sequence of Gammaproteobacterial Pseudohaliea rubra Type Strain DSM 19751, Isolated from Coastal Seawater of the Mediterranean Sea.</title>
        <authorList>
            <person name="Spring S."/>
            <person name="Fiebig A."/>
            <person name="Riedel T."/>
            <person name="Goker M."/>
            <person name="Klenk H.P."/>
        </authorList>
    </citation>
    <scope>NUCLEOTIDE SEQUENCE [LARGE SCALE GENOMIC DNA]</scope>
    <source>
        <strain evidence="4 5">DSM 19751</strain>
    </source>
</reference>
<dbReference type="AlphaFoldDB" id="A0A095VMK0"/>
<dbReference type="InterPro" id="IPR020053">
    <property type="entry name" value="Ribosome-bd_factorA_CS"/>
</dbReference>
<dbReference type="InterPro" id="IPR015946">
    <property type="entry name" value="KH_dom-like_a/b"/>
</dbReference>
<name>A0A095VMK0_9GAMM</name>
<dbReference type="PATRIC" id="fig|1265313.6.peg.2634"/>
<dbReference type="PANTHER" id="PTHR33515:SF1">
    <property type="entry name" value="RIBOSOME-BINDING FACTOR A, CHLOROPLASTIC-RELATED"/>
    <property type="match status" value="1"/>
</dbReference>
<comment type="subcellular location">
    <subcellularLocation>
        <location evidence="2">Cytoplasm</location>
    </subcellularLocation>
</comment>
<dbReference type="InterPro" id="IPR000238">
    <property type="entry name" value="RbfA"/>
</dbReference>
<protein>
    <recommendedName>
        <fullName evidence="2">Ribosome-binding factor A</fullName>
    </recommendedName>
</protein>
<accession>A0A095VMK0</accession>
<dbReference type="STRING" id="1265313.HRUBRA_02675"/>
<dbReference type="Pfam" id="PF02033">
    <property type="entry name" value="RBFA"/>
    <property type="match status" value="1"/>
</dbReference>
<comment type="similarity">
    <text evidence="2">Belongs to the RbfA family.</text>
</comment>
<dbReference type="HAMAP" id="MF_00003">
    <property type="entry name" value="RbfA"/>
    <property type="match status" value="1"/>
</dbReference>
<dbReference type="RefSeq" id="WP_035514087.1">
    <property type="nucleotide sequence ID" value="NZ_KN234747.1"/>
</dbReference>
<keyword evidence="1 2" id="KW-0690">Ribosome biogenesis</keyword>
<evidence type="ECO:0000313" key="5">
    <source>
        <dbReference type="Proteomes" id="UP000029640"/>
    </source>
</evidence>
<dbReference type="GO" id="GO:0030490">
    <property type="term" value="P:maturation of SSU-rRNA"/>
    <property type="evidence" value="ECO:0007669"/>
    <property type="project" value="UniProtKB-UniRule"/>
</dbReference>
<proteinExistence type="inferred from homology"/>
<keyword evidence="5" id="KW-1185">Reference proteome</keyword>
<dbReference type="InterPro" id="IPR023799">
    <property type="entry name" value="RbfA_dom_sf"/>
</dbReference>
<evidence type="ECO:0000256" key="3">
    <source>
        <dbReference type="SAM" id="MobiDB-lite"/>
    </source>
</evidence>
<sequence length="137" mass="15103">MAREFSRSQRVADYLQRELALLIQQEVDDPRVGMVSLTGVDVSRDLAHAKVWFTRLGSDSAEEAREAAVALNGAAGYLRTLLSREASMRSVPRLRFVFDGSVGRGRHMEELIREAGKRDRALDAGREGADDPSDGEG</sequence>
<keyword evidence="2" id="KW-0963">Cytoplasm</keyword>
<organism evidence="4 5">
    <name type="scientific">Pseudohaliea rubra DSM 19751</name>
    <dbReference type="NCBI Taxonomy" id="1265313"/>
    <lineage>
        <taxon>Bacteria</taxon>
        <taxon>Pseudomonadati</taxon>
        <taxon>Pseudomonadota</taxon>
        <taxon>Gammaproteobacteria</taxon>
        <taxon>Cellvibrionales</taxon>
        <taxon>Halieaceae</taxon>
        <taxon>Pseudohaliea</taxon>
    </lineage>
</organism>
<dbReference type="EMBL" id="AUVB01000085">
    <property type="protein sequence ID" value="KGE02697.1"/>
    <property type="molecule type" value="Genomic_DNA"/>
</dbReference>
<evidence type="ECO:0000256" key="1">
    <source>
        <dbReference type="ARBA" id="ARBA00022517"/>
    </source>
</evidence>
<dbReference type="eggNOG" id="COG0858">
    <property type="taxonomic scope" value="Bacteria"/>
</dbReference>
<evidence type="ECO:0000313" key="4">
    <source>
        <dbReference type="EMBL" id="KGE02697.1"/>
    </source>
</evidence>
<dbReference type="PANTHER" id="PTHR33515">
    <property type="entry name" value="RIBOSOME-BINDING FACTOR A, CHLOROPLASTIC-RELATED"/>
    <property type="match status" value="1"/>
</dbReference>
<dbReference type="PROSITE" id="PS01319">
    <property type="entry name" value="RBFA"/>
    <property type="match status" value="1"/>
</dbReference>
<dbReference type="SUPFAM" id="SSF89919">
    <property type="entry name" value="Ribosome-binding factor A, RbfA"/>
    <property type="match status" value="1"/>
</dbReference>
<dbReference type="GO" id="GO:0043024">
    <property type="term" value="F:ribosomal small subunit binding"/>
    <property type="evidence" value="ECO:0007669"/>
    <property type="project" value="TreeGrafter"/>
</dbReference>
<comment type="caution">
    <text evidence="4">The sequence shown here is derived from an EMBL/GenBank/DDBJ whole genome shotgun (WGS) entry which is preliminary data.</text>
</comment>
<dbReference type="OrthoDB" id="307788at2"/>
<dbReference type="HOGENOM" id="CLU_089475_5_0_6"/>
<comment type="subunit">
    <text evidence="2">Monomer. Binds 30S ribosomal subunits, but not 50S ribosomal subunits or 70S ribosomes.</text>
</comment>
<dbReference type="GO" id="GO:0005829">
    <property type="term" value="C:cytosol"/>
    <property type="evidence" value="ECO:0007669"/>
    <property type="project" value="TreeGrafter"/>
</dbReference>
<comment type="function">
    <text evidence="2">One of several proteins that assist in the late maturation steps of the functional core of the 30S ribosomal subunit. Associates with free 30S ribosomal subunits (but not with 30S subunits that are part of 70S ribosomes or polysomes). Required for efficient processing of 16S rRNA. May interact with the 5'-terminal helix region of 16S rRNA.</text>
</comment>
<dbReference type="NCBIfam" id="TIGR00082">
    <property type="entry name" value="rbfA"/>
    <property type="match status" value="1"/>
</dbReference>
<feature type="compositionally biased region" description="Basic and acidic residues" evidence="3">
    <location>
        <begin position="114"/>
        <end position="129"/>
    </location>
</feature>
<feature type="region of interest" description="Disordered" evidence="3">
    <location>
        <begin position="114"/>
        <end position="137"/>
    </location>
</feature>